<dbReference type="CDD" id="cd01392">
    <property type="entry name" value="HTH_LacI"/>
    <property type="match status" value="1"/>
</dbReference>
<dbReference type="Pfam" id="PF00356">
    <property type="entry name" value="LacI"/>
    <property type="match status" value="1"/>
</dbReference>
<dbReference type="SUPFAM" id="SSF53822">
    <property type="entry name" value="Periplasmic binding protein-like I"/>
    <property type="match status" value="1"/>
</dbReference>
<dbReference type="GO" id="GO:0003700">
    <property type="term" value="F:DNA-binding transcription factor activity"/>
    <property type="evidence" value="ECO:0007669"/>
    <property type="project" value="TreeGrafter"/>
</dbReference>
<accession>A0A4V2YCP2</accession>
<evidence type="ECO:0000256" key="2">
    <source>
        <dbReference type="ARBA" id="ARBA00023125"/>
    </source>
</evidence>
<dbReference type="Proteomes" id="UP000295258">
    <property type="component" value="Unassembled WGS sequence"/>
</dbReference>
<sequence length="333" mass="35967">MAVSMHDVARAAGVSQRTVSNVVNNYEYVRPETRQRVLDAMAMLGYVPNAAARSLRSARTGLIALVVPDFRARIFADLAGPVVCKAAALGYTVLIELTGSDRERELQVLTGGRNQLTDGAIMMALSLRPGDGQRRRADYPIVLMGDEVLEGQICHVGIPNREASVAVARHLADTGRRRPMLLGYDPDGGLTARMRVRGFLDGLTEAGLPAGETQLVRADWTREGGRQAIEQHLDSGRPMPDAIFAMNDSIALGALRALQARGIQVPKEVALVGFDDVEEARYSTPSLTSVSPDVESMAAHAVAMLHEQITGKPSGQAPHIMVDFHLKVRESSQ</sequence>
<keyword evidence="3" id="KW-0804">Transcription</keyword>
<keyword evidence="1" id="KW-0805">Transcription regulation</keyword>
<dbReference type="CDD" id="cd06267">
    <property type="entry name" value="PBP1_LacI_sugar_binding-like"/>
    <property type="match status" value="1"/>
</dbReference>
<evidence type="ECO:0000256" key="1">
    <source>
        <dbReference type="ARBA" id="ARBA00023015"/>
    </source>
</evidence>
<reference evidence="5 6" key="1">
    <citation type="submission" date="2019-03" db="EMBL/GenBank/DDBJ databases">
        <title>Draft genome sequences of novel Actinobacteria.</title>
        <authorList>
            <person name="Sahin N."/>
            <person name="Ay H."/>
            <person name="Saygin H."/>
        </authorList>
    </citation>
    <scope>NUCLEOTIDE SEQUENCE [LARGE SCALE GENOMIC DNA]</scope>
    <source>
        <strain evidence="5 6">KC310</strain>
    </source>
</reference>
<evidence type="ECO:0000313" key="6">
    <source>
        <dbReference type="Proteomes" id="UP000295258"/>
    </source>
</evidence>
<dbReference type="GO" id="GO:0000976">
    <property type="term" value="F:transcription cis-regulatory region binding"/>
    <property type="evidence" value="ECO:0007669"/>
    <property type="project" value="TreeGrafter"/>
</dbReference>
<evidence type="ECO:0000313" key="5">
    <source>
        <dbReference type="EMBL" id="TDD12266.1"/>
    </source>
</evidence>
<dbReference type="InterPro" id="IPR000843">
    <property type="entry name" value="HTH_LacI"/>
</dbReference>
<dbReference type="RefSeq" id="WP_132591426.1">
    <property type="nucleotide sequence ID" value="NZ_SMKO01000003.1"/>
</dbReference>
<gene>
    <name evidence="5" type="ORF">E1292_02185</name>
</gene>
<protein>
    <submittedName>
        <fullName evidence="5">LacI family transcriptional regulator</fullName>
    </submittedName>
</protein>
<keyword evidence="6" id="KW-1185">Reference proteome</keyword>
<dbReference type="PROSITE" id="PS50932">
    <property type="entry name" value="HTH_LACI_2"/>
    <property type="match status" value="1"/>
</dbReference>
<dbReference type="InterPro" id="IPR028082">
    <property type="entry name" value="Peripla_BP_I"/>
</dbReference>
<dbReference type="PANTHER" id="PTHR30146">
    <property type="entry name" value="LACI-RELATED TRANSCRIPTIONAL REPRESSOR"/>
    <property type="match status" value="1"/>
</dbReference>
<comment type="caution">
    <text evidence="5">The sequence shown here is derived from an EMBL/GenBank/DDBJ whole genome shotgun (WGS) entry which is preliminary data.</text>
</comment>
<dbReference type="InterPro" id="IPR010982">
    <property type="entry name" value="Lambda_DNA-bd_dom_sf"/>
</dbReference>
<dbReference type="InterPro" id="IPR046335">
    <property type="entry name" value="LacI/GalR-like_sensor"/>
</dbReference>
<keyword evidence="2" id="KW-0238">DNA-binding</keyword>
<dbReference type="Pfam" id="PF13377">
    <property type="entry name" value="Peripla_BP_3"/>
    <property type="match status" value="1"/>
</dbReference>
<evidence type="ECO:0000259" key="4">
    <source>
        <dbReference type="PROSITE" id="PS50932"/>
    </source>
</evidence>
<proteinExistence type="predicted"/>
<dbReference type="Gene3D" id="1.10.260.40">
    <property type="entry name" value="lambda repressor-like DNA-binding domains"/>
    <property type="match status" value="1"/>
</dbReference>
<organism evidence="5 6">
    <name type="scientific">Nonomuraea deserti</name>
    <dbReference type="NCBI Taxonomy" id="1848322"/>
    <lineage>
        <taxon>Bacteria</taxon>
        <taxon>Bacillati</taxon>
        <taxon>Actinomycetota</taxon>
        <taxon>Actinomycetes</taxon>
        <taxon>Streptosporangiales</taxon>
        <taxon>Streptosporangiaceae</taxon>
        <taxon>Nonomuraea</taxon>
    </lineage>
</organism>
<name>A0A4V2YCP2_9ACTN</name>
<dbReference type="Gene3D" id="3.40.50.2300">
    <property type="match status" value="2"/>
</dbReference>
<evidence type="ECO:0000256" key="3">
    <source>
        <dbReference type="ARBA" id="ARBA00023163"/>
    </source>
</evidence>
<dbReference type="SMART" id="SM00354">
    <property type="entry name" value="HTH_LACI"/>
    <property type="match status" value="1"/>
</dbReference>
<dbReference type="EMBL" id="SMKO01000003">
    <property type="protein sequence ID" value="TDD12266.1"/>
    <property type="molecule type" value="Genomic_DNA"/>
</dbReference>
<dbReference type="PANTHER" id="PTHR30146:SF109">
    <property type="entry name" value="HTH-TYPE TRANSCRIPTIONAL REGULATOR GALS"/>
    <property type="match status" value="1"/>
</dbReference>
<dbReference type="PROSITE" id="PS00356">
    <property type="entry name" value="HTH_LACI_1"/>
    <property type="match status" value="1"/>
</dbReference>
<dbReference type="AlphaFoldDB" id="A0A4V2YCP2"/>
<feature type="domain" description="HTH lacI-type" evidence="4">
    <location>
        <begin position="3"/>
        <end position="57"/>
    </location>
</feature>
<dbReference type="SUPFAM" id="SSF47413">
    <property type="entry name" value="lambda repressor-like DNA-binding domains"/>
    <property type="match status" value="1"/>
</dbReference>